<dbReference type="InterPro" id="IPR036452">
    <property type="entry name" value="Ribo_hydro-like"/>
</dbReference>
<dbReference type="VEuPathDB" id="FungiDB:PV09_04422"/>
<dbReference type="InterPro" id="IPR048527">
    <property type="entry name" value="Sde182_C"/>
</dbReference>
<organism evidence="4 5">
    <name type="scientific">Verruconis gallopava</name>
    <dbReference type="NCBI Taxonomy" id="253628"/>
    <lineage>
        <taxon>Eukaryota</taxon>
        <taxon>Fungi</taxon>
        <taxon>Dikarya</taxon>
        <taxon>Ascomycota</taxon>
        <taxon>Pezizomycotina</taxon>
        <taxon>Dothideomycetes</taxon>
        <taxon>Pleosporomycetidae</taxon>
        <taxon>Venturiales</taxon>
        <taxon>Sympoventuriaceae</taxon>
        <taxon>Verruconis</taxon>
    </lineage>
</organism>
<proteinExistence type="predicted"/>
<keyword evidence="1" id="KW-0732">Signal</keyword>
<gene>
    <name evidence="4" type="ORF">PV09_04422</name>
</gene>
<evidence type="ECO:0000259" key="2">
    <source>
        <dbReference type="Pfam" id="PF07632"/>
    </source>
</evidence>
<sequence length="490" mass="54629">MAGNILLTAYSLLALSSALASSAGHGRRGAMQRQCEASRYETKPRIFVCTDMSNEPDDQMSLVRFLTYANEFDIQGIAGTTSTWKNDSIDLTTIHTVISAYGNVSDNLNANVPSYAPYPPASDLHAKVYSGHPVYGLAALQLDPSNASLALVKAVDDTTIDKPQWVTLWGGANILAEALNYVSKTRDEDAVASFVSKLRVYSISDQDDAGSWIRITYPKLFFIVTLHAFNEYTAASWNGISGEVYRHFDAGGPDTSLVTNAWLQEHIRIGELGAHYPEFYFIMEGDTPSYLGLIQNGLGDPEHPEWGSWGGRFKLEDASGRSSVFTDACDWVQGLSGQYYMSAFATIWRWRKDYQWDFANRMKWTTAANYTQNNHPPTAIVNDTCGPAVLHVPWTYRSDNSTVISLDGSASWDPDDDELQFNWFWHWDASFRLEGDLTKLSQNVDIETVGSDGSMVHVRPYTNNTIHIVLALTDAHNMTTYRRVILEPTS</sequence>
<reference evidence="4 5" key="1">
    <citation type="submission" date="2015-01" db="EMBL/GenBank/DDBJ databases">
        <title>The Genome Sequence of Ochroconis gallopava CBS43764.</title>
        <authorList>
            <consortium name="The Broad Institute Genomics Platform"/>
            <person name="Cuomo C."/>
            <person name="de Hoog S."/>
            <person name="Gorbushina A."/>
            <person name="Stielow B."/>
            <person name="Teixiera M."/>
            <person name="Abouelleil A."/>
            <person name="Chapman S.B."/>
            <person name="Priest M."/>
            <person name="Young S.K."/>
            <person name="Wortman J."/>
            <person name="Nusbaum C."/>
            <person name="Birren B."/>
        </authorList>
    </citation>
    <scope>NUCLEOTIDE SEQUENCE [LARGE SCALE GENOMIC DNA]</scope>
    <source>
        <strain evidence="4 5">CBS 43764</strain>
    </source>
</reference>
<feature type="chain" id="PRO_5002238257" description="DUF1593 domain-containing protein" evidence="1">
    <location>
        <begin position="21"/>
        <end position="490"/>
    </location>
</feature>
<feature type="domain" description="Cellulose-binding Sde182 C-terminal" evidence="3">
    <location>
        <begin position="404"/>
        <end position="487"/>
    </location>
</feature>
<dbReference type="Gene3D" id="2.60.40.10">
    <property type="entry name" value="Immunoglobulins"/>
    <property type="match status" value="1"/>
</dbReference>
<dbReference type="InterPro" id="IPR013783">
    <property type="entry name" value="Ig-like_fold"/>
</dbReference>
<dbReference type="Proteomes" id="UP000053259">
    <property type="component" value="Unassembled WGS sequence"/>
</dbReference>
<dbReference type="InterPro" id="IPR011483">
    <property type="entry name" value="Sde182_NH-like"/>
</dbReference>
<feature type="domain" description="Cellulose-binding Sde182 nucleoside hydrolase-like" evidence="2">
    <location>
        <begin position="45"/>
        <end position="313"/>
    </location>
</feature>
<dbReference type="AlphaFoldDB" id="A0A0D2ACQ4"/>
<dbReference type="HOGENOM" id="CLU_029266_0_0_1"/>
<feature type="signal peptide" evidence="1">
    <location>
        <begin position="1"/>
        <end position="20"/>
    </location>
</feature>
<dbReference type="OrthoDB" id="3592035at2759"/>
<evidence type="ECO:0000259" key="3">
    <source>
        <dbReference type="Pfam" id="PF21027"/>
    </source>
</evidence>
<dbReference type="RefSeq" id="XP_016214557.1">
    <property type="nucleotide sequence ID" value="XM_016357765.1"/>
</dbReference>
<dbReference type="GeneID" id="27312395"/>
<dbReference type="STRING" id="253628.A0A0D2ACQ4"/>
<name>A0A0D2ACQ4_9PEZI</name>
<keyword evidence="5" id="KW-1185">Reference proteome</keyword>
<dbReference type="Pfam" id="PF07632">
    <property type="entry name" value="Sde182_NH-like"/>
    <property type="match status" value="1"/>
</dbReference>
<evidence type="ECO:0000313" key="4">
    <source>
        <dbReference type="EMBL" id="KIW04688.1"/>
    </source>
</evidence>
<dbReference type="Pfam" id="PF21027">
    <property type="entry name" value="Sde0182_C"/>
    <property type="match status" value="1"/>
</dbReference>
<evidence type="ECO:0000256" key="1">
    <source>
        <dbReference type="SAM" id="SignalP"/>
    </source>
</evidence>
<dbReference type="GO" id="GO:0016799">
    <property type="term" value="F:hydrolase activity, hydrolyzing N-glycosyl compounds"/>
    <property type="evidence" value="ECO:0007669"/>
    <property type="project" value="InterPro"/>
</dbReference>
<dbReference type="InParanoid" id="A0A0D2ACQ4"/>
<protein>
    <recommendedName>
        <fullName evidence="6">DUF1593 domain-containing protein</fullName>
    </recommendedName>
</protein>
<dbReference type="EMBL" id="KN847540">
    <property type="protein sequence ID" value="KIW04688.1"/>
    <property type="molecule type" value="Genomic_DNA"/>
</dbReference>
<evidence type="ECO:0000313" key="5">
    <source>
        <dbReference type="Proteomes" id="UP000053259"/>
    </source>
</evidence>
<evidence type="ECO:0008006" key="6">
    <source>
        <dbReference type="Google" id="ProtNLM"/>
    </source>
</evidence>
<accession>A0A0D2ACQ4</accession>
<dbReference type="Gene3D" id="3.90.245.10">
    <property type="entry name" value="Ribonucleoside hydrolase-like"/>
    <property type="match status" value="1"/>
</dbReference>